<organism evidence="1 2">
    <name type="scientific">Streptomyces cyaneogriseus subsp. noncyanogenus</name>
    <dbReference type="NCBI Taxonomy" id="477245"/>
    <lineage>
        <taxon>Bacteria</taxon>
        <taxon>Bacillati</taxon>
        <taxon>Actinomycetota</taxon>
        <taxon>Actinomycetes</taxon>
        <taxon>Kitasatosporales</taxon>
        <taxon>Streptomycetaceae</taxon>
        <taxon>Streptomyces</taxon>
    </lineage>
</organism>
<dbReference type="EMBL" id="CP010849">
    <property type="protein sequence ID" value="AJP04886.1"/>
    <property type="molecule type" value="Genomic_DNA"/>
</dbReference>
<dbReference type="AlphaFoldDB" id="A0A0C5GK81"/>
<evidence type="ECO:0000313" key="1">
    <source>
        <dbReference type="EMBL" id="AJP04886.1"/>
    </source>
</evidence>
<accession>A0A0C5GK81</accession>
<evidence type="ECO:0000313" key="2">
    <source>
        <dbReference type="Proteomes" id="UP000032234"/>
    </source>
</evidence>
<proteinExistence type="predicted"/>
<evidence type="ECO:0008006" key="3">
    <source>
        <dbReference type="Google" id="ProtNLM"/>
    </source>
</evidence>
<protein>
    <recommendedName>
        <fullName evidence="3">Insecticidal crystal toxin domain-containing protein</fullName>
    </recommendedName>
</protein>
<dbReference type="PATRIC" id="fig|477245.3.peg.6164"/>
<dbReference type="STRING" id="477245.TU94_29000"/>
<dbReference type="Proteomes" id="UP000032234">
    <property type="component" value="Chromosome"/>
</dbReference>
<reference evidence="1 2" key="1">
    <citation type="submission" date="2015-02" db="EMBL/GenBank/DDBJ databases">
        <title>Genome sequence of thermotolerant Streptomyces cyaneogriseus subsp. Noncyanogenus NMWT1, the producer of nematocidal antibiotics nemadectin.</title>
        <authorList>
            <person name="Wang H."/>
            <person name="Li C."/>
            <person name="Xiang W."/>
            <person name="Wang X."/>
        </authorList>
    </citation>
    <scope>NUCLEOTIDE SEQUENCE [LARGE SCALE GENOMIC DNA]</scope>
    <source>
        <strain evidence="1 2">NMWT 1</strain>
    </source>
</reference>
<gene>
    <name evidence="1" type="ORF">TU94_29000</name>
</gene>
<sequence>MNKTYLKALDGTLASPPKEATAVVLVFNDTSIPLDLFSLDQSGDLCGPDDDGTWTAGLPGYTLEPSGGTLVITEDCWALTYWLAKSHYSGAFAAVLQNPAGKSTLTFSGYDLLDPNDIGPIPEPTADMLVPQDGPSVLVGTGLVQHGTTTRNPVERKAGDQTGLGVAVTREQFWHCTGDSYSLAPGESREVSYTVTHGMQDSSSQSDTTNASVGVSASAGWGPFSASVSASLSESSTTSQQLTVSTQTTSYVSTTFHNLSRVPEMNLFWQLTDIATVYDKDGRPLSSVISGEAPAVVSGPWDVKEIEKTKERAVERKERHDRPERS</sequence>
<keyword evidence="2" id="KW-1185">Reference proteome</keyword>
<dbReference type="KEGG" id="scw:TU94_29000"/>
<dbReference type="HOGENOM" id="CLU_813573_0_0_11"/>
<name>A0A0C5GK81_9ACTN</name>